<feature type="compositionally biased region" description="Low complexity" evidence="1">
    <location>
        <begin position="601"/>
        <end position="611"/>
    </location>
</feature>
<gene>
    <name evidence="3" type="ORF">FRACYDRAFT_261913</name>
</gene>
<evidence type="ECO:0000256" key="2">
    <source>
        <dbReference type="SAM" id="Phobius"/>
    </source>
</evidence>
<organism evidence="3 4">
    <name type="scientific">Fragilariopsis cylindrus CCMP1102</name>
    <dbReference type="NCBI Taxonomy" id="635003"/>
    <lineage>
        <taxon>Eukaryota</taxon>
        <taxon>Sar</taxon>
        <taxon>Stramenopiles</taxon>
        <taxon>Ochrophyta</taxon>
        <taxon>Bacillariophyta</taxon>
        <taxon>Bacillariophyceae</taxon>
        <taxon>Bacillariophycidae</taxon>
        <taxon>Bacillariales</taxon>
        <taxon>Bacillariaceae</taxon>
        <taxon>Fragilariopsis</taxon>
    </lineage>
</organism>
<dbReference type="InParanoid" id="A0A1E7F7P9"/>
<dbReference type="AlphaFoldDB" id="A0A1E7F7P9"/>
<evidence type="ECO:0000313" key="3">
    <source>
        <dbReference type="EMBL" id="OEU14218.1"/>
    </source>
</evidence>
<sequence length="822" mass="89273">MTSFNLREIVQVAIMIAAVMPGIVVVLGYKEGGFQSGPSPGAMYAGGLKYDTNWDTLYITGSHYNVDFIDHDGTTNDLMVGTELDGESSCYIGMLDMDSSSPTTTGNDEAFHTLTNWRSYGDPGVMETCSAVTTDENKHAFIVGSVAKNGFFHKVKNHPIVALTAVVQKNDLEFVNAAIASSETLNNNKNLLYPLAVIHSDTNDQVLYVAALTSVDKTQNPISGQPNWQETQKIGSAFYLSVLKWKIKNNNNKEPQLQWIQDFPMDVEPDGITIPDVYIGGMLLQQDSNGFEHLLIAGSTRGTGKGYGEAEVNSDDEDGFIMQLSPKDGSFLFHKRHKGKKKKNNNKDNIGTNNLREGTGSDDLIRGICHSSNVSVDEFYIVGGTKGDMTNNDQGEQNNLNEVNNAGFQFGASVESKYRELWDREESLQPFLRRVSFQKELAPVWTTQWAAMPNLDLKENFASGALLKTNAFAMDCVVDATSNSIYVVGSVLNGAQMTQGDIEMINQGGDDIWVAKVDETTGNVHWLTQLGNFGDENPARHKSIAINNAGNVIIYGDTTSNLYRARDGAETSSTSDMFIMVVDGETGAVNDNFYMGGTSSASVSGSVNGVVKPPPDAVYDGDMSGGDDDDGQSVPSIEDVMNDGPNSAQKDESKTQPASKGKSNTGKVFGILFGIIAALCALFFVFKQRQKTKNSESQKSSIFSCLQKFDVEDIDLRRSPPGGWHGTYMNKLAYGVNNADRTNSDDGIIATDLDPASYRDDIDDDDDGAPLNSHSHSSIANDSLFVDSASSSKPSLGGRGGYKDNAYEEDEVDIHLRGKDLI</sequence>
<feature type="transmembrane region" description="Helical" evidence="2">
    <location>
        <begin position="12"/>
        <end position="29"/>
    </location>
</feature>
<dbReference type="EMBL" id="KV784360">
    <property type="protein sequence ID" value="OEU14218.1"/>
    <property type="molecule type" value="Genomic_DNA"/>
</dbReference>
<keyword evidence="2" id="KW-0812">Transmembrane</keyword>
<proteinExistence type="predicted"/>
<feature type="region of interest" description="Disordered" evidence="1">
    <location>
        <begin position="601"/>
        <end position="662"/>
    </location>
</feature>
<dbReference type="Proteomes" id="UP000095751">
    <property type="component" value="Unassembled WGS sequence"/>
</dbReference>
<feature type="region of interest" description="Disordered" evidence="1">
    <location>
        <begin position="785"/>
        <end position="810"/>
    </location>
</feature>
<feature type="transmembrane region" description="Helical" evidence="2">
    <location>
        <begin position="668"/>
        <end position="686"/>
    </location>
</feature>
<feature type="region of interest" description="Disordered" evidence="1">
    <location>
        <begin position="336"/>
        <end position="357"/>
    </location>
</feature>
<name>A0A1E7F7P9_9STRA</name>
<evidence type="ECO:0000313" key="4">
    <source>
        <dbReference type="Proteomes" id="UP000095751"/>
    </source>
</evidence>
<dbReference type="OrthoDB" id="48774at2759"/>
<keyword evidence="4" id="KW-1185">Reference proteome</keyword>
<keyword evidence="2" id="KW-1133">Transmembrane helix</keyword>
<accession>A0A1E7F7P9</accession>
<dbReference type="PANTHER" id="PTHR35580">
    <property type="entry name" value="CELL SURFACE GLYCOPROTEIN (S-LAYER PROTEIN)-LIKE PROTEIN"/>
    <property type="match status" value="1"/>
</dbReference>
<dbReference type="InterPro" id="IPR052918">
    <property type="entry name" value="Motility_Chemotaxis_Reg"/>
</dbReference>
<keyword evidence="2" id="KW-0472">Membrane</keyword>
<dbReference type="PANTHER" id="PTHR35580:SF1">
    <property type="entry name" value="PHYTASE-LIKE DOMAIN-CONTAINING PROTEIN"/>
    <property type="match status" value="1"/>
</dbReference>
<evidence type="ECO:0000256" key="1">
    <source>
        <dbReference type="SAM" id="MobiDB-lite"/>
    </source>
</evidence>
<dbReference type="KEGG" id="fcy:FRACYDRAFT_261913"/>
<protein>
    <submittedName>
        <fullName evidence="3">Uncharacterized protein</fullName>
    </submittedName>
</protein>
<reference evidence="3 4" key="1">
    <citation type="submission" date="2016-09" db="EMBL/GenBank/DDBJ databases">
        <title>Extensive genetic diversity and differential bi-allelic expression allows diatom success in the polar Southern Ocean.</title>
        <authorList>
            <consortium name="DOE Joint Genome Institute"/>
            <person name="Mock T."/>
            <person name="Otillar R.P."/>
            <person name="Strauss J."/>
            <person name="Dupont C."/>
            <person name="Frickenhaus S."/>
            <person name="Maumus F."/>
            <person name="Mcmullan M."/>
            <person name="Sanges R."/>
            <person name="Schmutz J."/>
            <person name="Toseland A."/>
            <person name="Valas R."/>
            <person name="Veluchamy A."/>
            <person name="Ward B.J."/>
            <person name="Allen A."/>
            <person name="Barry K."/>
            <person name="Falciatore A."/>
            <person name="Ferrante M."/>
            <person name="Fortunato A.E."/>
            <person name="Gloeckner G."/>
            <person name="Gruber A."/>
            <person name="Hipkin R."/>
            <person name="Janech M."/>
            <person name="Kroth P."/>
            <person name="Leese F."/>
            <person name="Lindquist E."/>
            <person name="Lyon B.R."/>
            <person name="Martin J."/>
            <person name="Mayer C."/>
            <person name="Parker M."/>
            <person name="Quesneville H."/>
            <person name="Raymond J."/>
            <person name="Uhlig C."/>
            <person name="Valentin K.U."/>
            <person name="Worden A.Z."/>
            <person name="Armbrust E.V."/>
            <person name="Bowler C."/>
            <person name="Green B."/>
            <person name="Moulton V."/>
            <person name="Van Oosterhout C."/>
            <person name="Grigoriev I."/>
        </authorList>
    </citation>
    <scope>NUCLEOTIDE SEQUENCE [LARGE SCALE GENOMIC DNA]</scope>
    <source>
        <strain evidence="3 4">CCMP1102</strain>
    </source>
</reference>